<evidence type="ECO:0000256" key="1">
    <source>
        <dbReference type="SAM" id="MobiDB-lite"/>
    </source>
</evidence>
<sequence length="196" mass="21604">MGRHESGADLSAAMGGARDSPTSSEGHREIGRKHAEREGHSLVKACEPACEQPSRGSAPRSAVDRYHRPQETMDEASQRKAMFRARAIAQIALPREEPGSLWRSIRAKALEKVAKFRRTSTSSTVSTWRREESFDSGVLASSFDAESKKGWKKGFSFLSKFRNSSQDLPGDLSQEPSPFRRCLSAGEAEETRAGGY</sequence>
<dbReference type="EMBL" id="HBFK01009504">
    <property type="protein sequence ID" value="CAD8739224.1"/>
    <property type="molecule type" value="Transcribed_RNA"/>
</dbReference>
<feature type="compositionally biased region" description="Basic and acidic residues" evidence="1">
    <location>
        <begin position="62"/>
        <end position="71"/>
    </location>
</feature>
<feature type="compositionally biased region" description="Basic and acidic residues" evidence="1">
    <location>
        <begin position="25"/>
        <end position="41"/>
    </location>
</feature>
<feature type="region of interest" description="Disordered" evidence="1">
    <location>
        <begin position="1"/>
        <end position="79"/>
    </location>
</feature>
<protein>
    <submittedName>
        <fullName evidence="2">Uncharacterized protein</fullName>
    </submittedName>
</protein>
<accession>A0A7S0XRA9</accession>
<organism evidence="2">
    <name type="scientific">Hemiselmis andersenii</name>
    <name type="common">Cryptophyte alga</name>
    <dbReference type="NCBI Taxonomy" id="464988"/>
    <lineage>
        <taxon>Eukaryota</taxon>
        <taxon>Cryptophyceae</taxon>
        <taxon>Cryptomonadales</taxon>
        <taxon>Hemiselmidaceae</taxon>
        <taxon>Hemiselmis</taxon>
    </lineage>
</organism>
<dbReference type="AlphaFoldDB" id="A0A7S0XRA9"/>
<evidence type="ECO:0000313" key="2">
    <source>
        <dbReference type="EMBL" id="CAD8739224.1"/>
    </source>
</evidence>
<reference evidence="2" key="1">
    <citation type="submission" date="2021-01" db="EMBL/GenBank/DDBJ databases">
        <authorList>
            <person name="Corre E."/>
            <person name="Pelletier E."/>
            <person name="Niang G."/>
            <person name="Scheremetjew M."/>
            <person name="Finn R."/>
            <person name="Kale V."/>
            <person name="Holt S."/>
            <person name="Cochrane G."/>
            <person name="Meng A."/>
            <person name="Brown T."/>
            <person name="Cohen L."/>
        </authorList>
    </citation>
    <scope>NUCLEOTIDE SEQUENCE</scope>
    <source>
        <strain evidence="2">CCMP441</strain>
    </source>
</reference>
<name>A0A7S0XRA9_HEMAN</name>
<proteinExistence type="predicted"/>
<gene>
    <name evidence="2" type="ORF">HAND1043_LOCUS5716</name>
</gene>
<feature type="region of interest" description="Disordered" evidence="1">
    <location>
        <begin position="164"/>
        <end position="196"/>
    </location>
</feature>